<dbReference type="OrthoDB" id="6285106at2759"/>
<dbReference type="EnsemblMetazoa" id="PPA00726.1">
    <property type="protein sequence ID" value="PPA00726.1"/>
    <property type="gene ID" value="WBGene00090280"/>
</dbReference>
<feature type="compositionally biased region" description="Acidic residues" evidence="5">
    <location>
        <begin position="422"/>
        <end position="432"/>
    </location>
</feature>
<accession>A0A2A6BQ09</accession>
<evidence type="ECO:0000313" key="7">
    <source>
        <dbReference type="EnsemblMetazoa" id="PPA00726.1"/>
    </source>
</evidence>
<feature type="transmembrane region" description="Helical" evidence="6">
    <location>
        <begin position="706"/>
        <end position="722"/>
    </location>
</feature>
<feature type="region of interest" description="Disordered" evidence="5">
    <location>
        <begin position="419"/>
        <end position="443"/>
    </location>
</feature>
<reference evidence="7" key="2">
    <citation type="submission" date="2022-06" db="UniProtKB">
        <authorList>
            <consortium name="EnsemblMetazoa"/>
        </authorList>
    </citation>
    <scope>IDENTIFICATION</scope>
    <source>
        <strain evidence="7">PS312</strain>
    </source>
</reference>
<sequence length="765" mass="85338">MREWLTTAVVIAAAAVAALGATTGQALSLDVQLSFFDPYNFVPTRDGEFSSISDRRSKRQAAGAALQVSAPSTTVTSPASIDGKTTRKPVEKINIDPKWFRNSENWQTETADDDTVDKLWKRPDNATDEKEEDATDHQYYTMQVITNDEEKTKQYWVDVDALLDKPGVVGNRSHPLLKNSYRRAVGAKLSFDFPFYGHKMNNLTIATGGFCYIGDQTHSWLAATQYIAPLMANFDTQLDGANILYADDGDRFVVEWRKVQLRMQKGYGDFTFQVVLHKNGTMHFVYKDVPVDPMDISDAHHPCKLGISDAYLFHHSTTVGTLNTMSKRVIYEYHRIEVNATKVRNNTVVILEALPTCMSLTTCAECSNATLGKFVCSWCHAKRANGGPFCTDQAGLHRRRQQFIEGNCKDQRKTIYCPTNEAENENEVEEDSSASPSPADTSATLVPLDTKKASVPSPATSSGVGSPALFFLLSLVVVAVGWLAYAYYNPQTASGQLLIRVSVGLCIVPRAGTFPQATFDTVHQCTCEDDKSISEDYEGSRRSTSSHFVLVYSRRAVMNASQLDTSTKGSVREGYDGSQSHSRLGTPIPGPVEGVNRANKDLVQFLYRQDCAQRENVLKQVEKTTQLKREQVTYIGFGLLALLLCCHGNIASLLCNFIAFGYPAYLSVKAIRTVEKDDDMKWLKYWTVFGVFSVLDTFAEAILRFFPIYYLFKAVFLVYLYLPQTQGSEYLYLKYVDPLCSKIDAWIASRNAPAQLKLERAPPSK</sequence>
<evidence type="ECO:0000256" key="3">
    <source>
        <dbReference type="ARBA" id="ARBA00022729"/>
    </source>
</evidence>
<dbReference type="Pfam" id="PF03134">
    <property type="entry name" value="TB2_DP1_HVA22"/>
    <property type="match status" value="1"/>
</dbReference>
<evidence type="ECO:0000313" key="8">
    <source>
        <dbReference type="Proteomes" id="UP000005239"/>
    </source>
</evidence>
<evidence type="ECO:0000256" key="2">
    <source>
        <dbReference type="ARBA" id="ARBA00022692"/>
    </source>
</evidence>
<dbReference type="PANTHER" id="PTHR13055:SF12">
    <property type="entry name" value="LD40707P"/>
    <property type="match status" value="1"/>
</dbReference>
<evidence type="ECO:0000256" key="5">
    <source>
        <dbReference type="SAM" id="MobiDB-lite"/>
    </source>
</evidence>
<dbReference type="InterPro" id="IPR004345">
    <property type="entry name" value="TB2_DP1_HVA22"/>
</dbReference>
<protein>
    <submittedName>
        <fullName evidence="7">Pxd-1</fullName>
    </submittedName>
</protein>
<gene>
    <name evidence="7" type="primary">WBGene00090280</name>
</gene>
<dbReference type="Proteomes" id="UP000005239">
    <property type="component" value="Unassembled WGS sequence"/>
</dbReference>
<proteinExistence type="predicted"/>
<keyword evidence="6" id="KW-0472">Membrane</keyword>
<dbReference type="InterPro" id="IPR031152">
    <property type="entry name" value="PLXDC"/>
</dbReference>
<evidence type="ECO:0000256" key="1">
    <source>
        <dbReference type="ARBA" id="ARBA00004479"/>
    </source>
</evidence>
<keyword evidence="3" id="KW-0732">Signal</keyword>
<keyword evidence="2 6" id="KW-0812">Transmembrane</keyword>
<reference evidence="8" key="1">
    <citation type="journal article" date="2008" name="Nat. Genet.">
        <title>The Pristionchus pacificus genome provides a unique perspective on nematode lifestyle and parasitism.</title>
        <authorList>
            <person name="Dieterich C."/>
            <person name="Clifton S.W."/>
            <person name="Schuster L.N."/>
            <person name="Chinwalla A."/>
            <person name="Delehaunty K."/>
            <person name="Dinkelacker I."/>
            <person name="Fulton L."/>
            <person name="Fulton R."/>
            <person name="Godfrey J."/>
            <person name="Minx P."/>
            <person name="Mitreva M."/>
            <person name="Roeseler W."/>
            <person name="Tian H."/>
            <person name="Witte H."/>
            <person name="Yang S.P."/>
            <person name="Wilson R.K."/>
            <person name="Sommer R.J."/>
        </authorList>
    </citation>
    <scope>NUCLEOTIDE SEQUENCE [LARGE SCALE GENOMIC DNA]</scope>
    <source>
        <strain evidence="8">PS312</strain>
    </source>
</reference>
<feature type="transmembrane region" description="Helical" evidence="6">
    <location>
        <begin position="468"/>
        <end position="488"/>
    </location>
</feature>
<feature type="transmembrane region" description="Helical" evidence="6">
    <location>
        <begin position="632"/>
        <end position="662"/>
    </location>
</feature>
<dbReference type="PANTHER" id="PTHR13055">
    <property type="entry name" value="TUMOR ENDOTHELIAL MARKER 7 RELATED"/>
    <property type="match status" value="1"/>
</dbReference>
<keyword evidence="4 6" id="KW-1133">Transmembrane helix</keyword>
<dbReference type="AlphaFoldDB" id="A0A2A6BQ09"/>
<feature type="region of interest" description="Disordered" evidence="5">
    <location>
        <begin position="50"/>
        <end position="86"/>
    </location>
</feature>
<name>A0A2A6BQ09_PRIPA</name>
<organism evidence="7 8">
    <name type="scientific">Pristionchus pacificus</name>
    <name type="common">Parasitic nematode worm</name>
    <dbReference type="NCBI Taxonomy" id="54126"/>
    <lineage>
        <taxon>Eukaryota</taxon>
        <taxon>Metazoa</taxon>
        <taxon>Ecdysozoa</taxon>
        <taxon>Nematoda</taxon>
        <taxon>Chromadorea</taxon>
        <taxon>Rhabditida</taxon>
        <taxon>Rhabditina</taxon>
        <taxon>Diplogasteromorpha</taxon>
        <taxon>Diplogasteroidea</taxon>
        <taxon>Neodiplogasteridae</taxon>
        <taxon>Pristionchus</taxon>
    </lineage>
</organism>
<evidence type="ECO:0000256" key="4">
    <source>
        <dbReference type="ARBA" id="ARBA00022989"/>
    </source>
</evidence>
<dbReference type="GO" id="GO:0016020">
    <property type="term" value="C:membrane"/>
    <property type="evidence" value="ECO:0007669"/>
    <property type="project" value="UniProtKB-SubCell"/>
</dbReference>
<evidence type="ECO:0000256" key="6">
    <source>
        <dbReference type="SAM" id="Phobius"/>
    </source>
</evidence>
<keyword evidence="8" id="KW-1185">Reference proteome</keyword>
<comment type="subcellular location">
    <subcellularLocation>
        <location evidence="1">Membrane</location>
        <topology evidence="1">Single-pass type I membrane protein</topology>
    </subcellularLocation>
</comment>
<feature type="region of interest" description="Disordered" evidence="5">
    <location>
        <begin position="567"/>
        <end position="590"/>
    </location>
</feature>
<feature type="compositionally biased region" description="Low complexity" evidence="5">
    <location>
        <begin position="68"/>
        <end position="80"/>
    </location>
</feature>
<feature type="compositionally biased region" description="Low complexity" evidence="5">
    <location>
        <begin position="433"/>
        <end position="443"/>
    </location>
</feature>
<accession>A0A8R1Y4W7</accession>